<dbReference type="RefSeq" id="WP_217333945.1">
    <property type="nucleotide sequence ID" value="NZ_JAHQZT010000004.1"/>
</dbReference>
<dbReference type="InterPro" id="IPR005748">
    <property type="entry name" value="DNA_mismatch_repair_MutS"/>
</dbReference>
<feature type="region of interest" description="Disordered" evidence="9">
    <location>
        <begin position="800"/>
        <end position="826"/>
    </location>
</feature>
<evidence type="ECO:0000256" key="8">
    <source>
        <dbReference type="RuleBase" id="RU003756"/>
    </source>
</evidence>
<keyword evidence="7 8" id="KW-0227">DNA damage</keyword>
<dbReference type="InterPro" id="IPR007696">
    <property type="entry name" value="DNA_mismatch_repair_MutS_core"/>
</dbReference>
<evidence type="ECO:0000256" key="6">
    <source>
        <dbReference type="ARBA" id="ARBA00024647"/>
    </source>
</evidence>
<comment type="caution">
    <text evidence="11">The sequence shown here is derived from an EMBL/GenBank/DDBJ whole genome shotgun (WGS) entry which is preliminary data.</text>
</comment>
<evidence type="ECO:0000256" key="7">
    <source>
        <dbReference type="HAMAP-Rule" id="MF_00096"/>
    </source>
</evidence>
<feature type="compositionally biased region" description="Basic and acidic residues" evidence="9">
    <location>
        <begin position="800"/>
        <end position="811"/>
    </location>
</feature>
<sequence length="867" mass="95899">MSSASKSTQHTPMMQQYLRIKAQHPEQLLFYRMGDFYELFYDDAKKAAALLDISLTARGKSAGEPIPMAGIPYHSAENYIARIVKAGESVVICEQVGDPATSKGPVAREVVRIVTPGTLSDEALLDEYQDNLLMGVARQGNRYGLAMIDVSSGRFSLFEVDNDDALLAELERLRPAELLYPDDVAMPDALCQRPGAHARPPWDFEADTAERLLCEQFNTRDLNGFGCDHLKLAICAAGCLLQYARDTQRSSLPHIRRLQVEQHDEAVILDAATRRNLELDLNLSGGRSNTLASVLDRCRTPMGSRLLRRWLHRPLRDRAALEARQDAIRWLLRPDCSDGIAEQLKPIGDMERILSRVALRSARPRDLERLRNALAILPSLQQLLARNDSDRIQALATGIATFPEQADLLARAIIDAPPVVIRDGGVIAAGYDAELDELRGLSENAGDFLLQLEARERSRTDIATLKVGYNRVHGYYIEVSKAQAIDMPAEYIRRQTLKNAERFITPELKAFEDKALSAKSKALAREKQLYEALLEQLAADLAPLQESAAALAELDVLNTLAERALSLDYQRPQLVDAPCLNIEGGRHPVVEAVLDGPFVANDLTLDRDRHMLVITGPNMGGKSTYMRQAALITLLAHIGSYVPARAATIGIVDRIFTRMGSSDDLAGGRSTFMVEMTETANILHNATERSLVLMDEVGRGTSTFDGLSLAWACAEFLAREVKAFTLFATHYFELTSLPERENGVANVHLTAVEHNDHIVFMHEVQEGPASQSYGLQVAQLAGIPAGVISSARDKLVLLEQDSRDQGEKVTRNPEPARVQEPETPQQADLFVSYQPSAAERQLQELNPDDLSPRQALEQLYALKALLT</sequence>
<evidence type="ECO:0000259" key="10">
    <source>
        <dbReference type="PROSITE" id="PS00486"/>
    </source>
</evidence>
<evidence type="ECO:0000256" key="4">
    <source>
        <dbReference type="ARBA" id="ARBA00022840"/>
    </source>
</evidence>
<reference evidence="11 12" key="1">
    <citation type="submission" date="2021-06" db="EMBL/GenBank/DDBJ databases">
        <title>Bacterium isolated from marine sediment.</title>
        <authorList>
            <person name="Zhu K.-L."/>
            <person name="Du Z.-J."/>
            <person name="Liang Q.-Y."/>
        </authorList>
    </citation>
    <scope>NUCLEOTIDE SEQUENCE [LARGE SCALE GENOMIC DNA]</scope>
    <source>
        <strain evidence="11 12">A346</strain>
    </source>
</reference>
<dbReference type="Pfam" id="PF05190">
    <property type="entry name" value="MutS_IV"/>
    <property type="match status" value="1"/>
</dbReference>
<evidence type="ECO:0000313" key="12">
    <source>
        <dbReference type="Proteomes" id="UP000755551"/>
    </source>
</evidence>
<dbReference type="SMART" id="SM00533">
    <property type="entry name" value="MUTSd"/>
    <property type="match status" value="1"/>
</dbReference>
<dbReference type="NCBIfam" id="TIGR01070">
    <property type="entry name" value="mutS1"/>
    <property type="match status" value="1"/>
</dbReference>
<gene>
    <name evidence="7 11" type="primary">mutS</name>
    <name evidence="11" type="ORF">KTN04_04095</name>
</gene>
<comment type="similarity">
    <text evidence="1 7 8">Belongs to the DNA mismatch repair MutS family.</text>
</comment>
<dbReference type="InterPro" id="IPR045076">
    <property type="entry name" value="MutS"/>
</dbReference>
<dbReference type="InterPro" id="IPR007695">
    <property type="entry name" value="DNA_mismatch_repair_MutS-lik_N"/>
</dbReference>
<dbReference type="PROSITE" id="PS00486">
    <property type="entry name" value="DNA_MISMATCH_REPAIR_2"/>
    <property type="match status" value="1"/>
</dbReference>
<dbReference type="Proteomes" id="UP000755551">
    <property type="component" value="Unassembled WGS sequence"/>
</dbReference>
<keyword evidence="4 7" id="KW-0067">ATP-binding</keyword>
<dbReference type="InterPro" id="IPR007860">
    <property type="entry name" value="DNA_mmatch_repair_MutS_con_dom"/>
</dbReference>
<dbReference type="HAMAP" id="MF_00096">
    <property type="entry name" value="MutS"/>
    <property type="match status" value="1"/>
</dbReference>
<evidence type="ECO:0000256" key="9">
    <source>
        <dbReference type="SAM" id="MobiDB-lite"/>
    </source>
</evidence>
<dbReference type="InterPro" id="IPR017261">
    <property type="entry name" value="DNA_mismatch_repair_MutS/MSH"/>
</dbReference>
<dbReference type="Pfam" id="PF05192">
    <property type="entry name" value="MutS_III"/>
    <property type="match status" value="1"/>
</dbReference>
<proteinExistence type="inferred from homology"/>
<name>A0ABS6M8B9_9GAMM</name>
<dbReference type="Pfam" id="PF01624">
    <property type="entry name" value="MutS_I"/>
    <property type="match status" value="1"/>
</dbReference>
<comment type="function">
    <text evidence="6 7">This protein is involved in the repair of mismatches in DNA. It is possible that it carries out the mismatch recognition step. This protein has a weak ATPase activity.</text>
</comment>
<accession>A0ABS6M8B9</accession>
<feature type="domain" description="DNA mismatch repair proteins mutS family" evidence="10">
    <location>
        <begin position="690"/>
        <end position="706"/>
    </location>
</feature>
<protein>
    <recommendedName>
        <fullName evidence="2 7">DNA mismatch repair protein MutS</fullName>
    </recommendedName>
</protein>
<evidence type="ECO:0000256" key="5">
    <source>
        <dbReference type="ARBA" id="ARBA00023204"/>
    </source>
</evidence>
<dbReference type="SMART" id="SM00534">
    <property type="entry name" value="MUTSac"/>
    <property type="match status" value="1"/>
</dbReference>
<dbReference type="NCBIfam" id="NF003810">
    <property type="entry name" value="PRK05399.1"/>
    <property type="match status" value="1"/>
</dbReference>
<evidence type="ECO:0000313" key="11">
    <source>
        <dbReference type="EMBL" id="MBV0932523.1"/>
    </source>
</evidence>
<dbReference type="InterPro" id="IPR000432">
    <property type="entry name" value="DNA_mismatch_repair_MutS_C"/>
</dbReference>
<evidence type="ECO:0000256" key="3">
    <source>
        <dbReference type="ARBA" id="ARBA00022741"/>
    </source>
</evidence>
<keyword evidence="5 7" id="KW-0234">DNA repair</keyword>
<evidence type="ECO:0000256" key="2">
    <source>
        <dbReference type="ARBA" id="ARBA00021982"/>
    </source>
</evidence>
<dbReference type="Pfam" id="PF05188">
    <property type="entry name" value="MutS_II"/>
    <property type="match status" value="1"/>
</dbReference>
<keyword evidence="3 7" id="KW-0547">Nucleotide-binding</keyword>
<dbReference type="PANTHER" id="PTHR11361:SF34">
    <property type="entry name" value="DNA MISMATCH REPAIR PROTEIN MSH1, MITOCHONDRIAL"/>
    <property type="match status" value="1"/>
</dbReference>
<keyword evidence="7 8" id="KW-0238">DNA-binding</keyword>
<evidence type="ECO:0000256" key="1">
    <source>
        <dbReference type="ARBA" id="ARBA00006271"/>
    </source>
</evidence>
<dbReference type="PIRSF" id="PIRSF037677">
    <property type="entry name" value="DNA_mis_repair_Msh6"/>
    <property type="match status" value="1"/>
</dbReference>
<dbReference type="CDD" id="cd03284">
    <property type="entry name" value="ABC_MutS1"/>
    <property type="match status" value="1"/>
</dbReference>
<dbReference type="EMBL" id="JAHQZT010000004">
    <property type="protein sequence ID" value="MBV0932523.1"/>
    <property type="molecule type" value="Genomic_DNA"/>
</dbReference>
<dbReference type="PANTHER" id="PTHR11361">
    <property type="entry name" value="DNA MISMATCH REPAIR PROTEIN MUTS FAMILY MEMBER"/>
    <property type="match status" value="1"/>
</dbReference>
<dbReference type="Pfam" id="PF00488">
    <property type="entry name" value="MutS_V"/>
    <property type="match status" value="1"/>
</dbReference>
<organism evidence="11 12">
    <name type="scientific">Marinobacterium weihaiense</name>
    <dbReference type="NCBI Taxonomy" id="2851016"/>
    <lineage>
        <taxon>Bacteria</taxon>
        <taxon>Pseudomonadati</taxon>
        <taxon>Pseudomonadota</taxon>
        <taxon>Gammaproteobacteria</taxon>
        <taxon>Oceanospirillales</taxon>
        <taxon>Oceanospirillaceae</taxon>
        <taxon>Marinobacterium</taxon>
    </lineage>
</organism>
<feature type="binding site" evidence="7">
    <location>
        <begin position="616"/>
        <end position="623"/>
    </location>
    <ligand>
        <name>ATP</name>
        <dbReference type="ChEBI" id="CHEBI:30616"/>
    </ligand>
</feature>
<dbReference type="InterPro" id="IPR007861">
    <property type="entry name" value="DNA_mismatch_repair_MutS_clamp"/>
</dbReference>
<keyword evidence="12" id="KW-1185">Reference proteome</keyword>